<keyword evidence="2" id="KW-1185">Reference proteome</keyword>
<organism evidence="2 3">
    <name type="scientific">Macrostomum lignano</name>
    <dbReference type="NCBI Taxonomy" id="282301"/>
    <lineage>
        <taxon>Eukaryota</taxon>
        <taxon>Metazoa</taxon>
        <taxon>Spiralia</taxon>
        <taxon>Lophotrochozoa</taxon>
        <taxon>Platyhelminthes</taxon>
        <taxon>Rhabditophora</taxon>
        <taxon>Macrostomorpha</taxon>
        <taxon>Macrostomida</taxon>
        <taxon>Macrostomidae</taxon>
        <taxon>Macrostomum</taxon>
    </lineage>
</organism>
<reference evidence="3" key="1">
    <citation type="submission" date="2016-11" db="UniProtKB">
        <authorList>
            <consortium name="WormBaseParasite"/>
        </authorList>
    </citation>
    <scope>IDENTIFICATION</scope>
</reference>
<dbReference type="AlphaFoldDB" id="A0A1I8GYE3"/>
<accession>A0A1I8GYE3</accession>
<dbReference type="WBParaSite" id="maker-uti_cns_0003486-snap-gene-0.22-mRNA-1">
    <property type="protein sequence ID" value="maker-uti_cns_0003486-snap-gene-0.22-mRNA-1"/>
    <property type="gene ID" value="maker-uti_cns_0003486-snap-gene-0.22"/>
</dbReference>
<protein>
    <submittedName>
        <fullName evidence="3">Protein kinase domain-containing protein</fullName>
    </submittedName>
</protein>
<dbReference type="PROSITE" id="PS50011">
    <property type="entry name" value="PROTEIN_KINASE_DOM"/>
    <property type="match status" value="1"/>
</dbReference>
<dbReference type="InterPro" id="IPR000719">
    <property type="entry name" value="Prot_kinase_dom"/>
</dbReference>
<dbReference type="GO" id="GO:0005524">
    <property type="term" value="F:ATP binding"/>
    <property type="evidence" value="ECO:0007669"/>
    <property type="project" value="InterPro"/>
</dbReference>
<feature type="domain" description="Protein kinase" evidence="1">
    <location>
        <begin position="1"/>
        <end position="75"/>
    </location>
</feature>
<name>A0A1I8GYE3_9PLAT</name>
<proteinExistence type="predicted"/>
<dbReference type="GO" id="GO:0004672">
    <property type="term" value="F:protein kinase activity"/>
    <property type="evidence" value="ECO:0007669"/>
    <property type="project" value="InterPro"/>
</dbReference>
<evidence type="ECO:0000313" key="2">
    <source>
        <dbReference type="Proteomes" id="UP000095280"/>
    </source>
</evidence>
<dbReference type="InterPro" id="IPR011009">
    <property type="entry name" value="Kinase-like_dom_sf"/>
</dbReference>
<sequence length="105" mass="11922">MWSAGAVIFFVATGYSPFAPAMHEPKEVVYSRVATVGCDWSLLAGHESESLVQQLLVKEADRRLKAEKALKHDFLRQRPINKISNHGCEHTLDEKKCIDYESNYI</sequence>
<dbReference type="SUPFAM" id="SSF56112">
    <property type="entry name" value="Protein kinase-like (PK-like)"/>
    <property type="match status" value="1"/>
</dbReference>
<dbReference type="Proteomes" id="UP000095280">
    <property type="component" value="Unplaced"/>
</dbReference>
<evidence type="ECO:0000259" key="1">
    <source>
        <dbReference type="PROSITE" id="PS50011"/>
    </source>
</evidence>
<evidence type="ECO:0000313" key="3">
    <source>
        <dbReference type="WBParaSite" id="maker-uti_cns_0003486-snap-gene-0.22-mRNA-1"/>
    </source>
</evidence>
<dbReference type="Gene3D" id="1.10.510.10">
    <property type="entry name" value="Transferase(Phosphotransferase) domain 1"/>
    <property type="match status" value="1"/>
</dbReference>